<reference evidence="1" key="1">
    <citation type="journal article" date="2011" name="Proc. Natl. Acad. Sci. U.S.A.">
        <title>The genome of the fire ant Solenopsis invicta.</title>
        <authorList>
            <person name="Wurm Y."/>
            <person name="Wang J."/>
            <person name="Riba-Grognuz O."/>
            <person name="Corona M."/>
            <person name="Nygaard S."/>
            <person name="Hunt B.G."/>
            <person name="Ingram K.K."/>
            <person name="Falquet L."/>
            <person name="Nipitwattanaphon M."/>
            <person name="Gotzek D."/>
            <person name="Dijkstra M.B."/>
            <person name="Oettler J."/>
            <person name="Comtesse F."/>
            <person name="Shih C.J."/>
            <person name="Wu W.J."/>
            <person name="Yang C.C."/>
            <person name="Thomas J."/>
            <person name="Beaudoing E."/>
            <person name="Pradervand S."/>
            <person name="Flegel V."/>
            <person name="Cook E.D."/>
            <person name="Fabbretti R."/>
            <person name="Stockinger H."/>
            <person name="Long L."/>
            <person name="Farmerie W.G."/>
            <person name="Oakey J."/>
            <person name="Boomsma J.J."/>
            <person name="Pamilo P."/>
            <person name="Yi S.V."/>
            <person name="Heinze J."/>
            <person name="Goodisman M.A."/>
            <person name="Farinelli L."/>
            <person name="Harshman K."/>
            <person name="Hulo N."/>
            <person name="Cerutti L."/>
            <person name="Xenarios I."/>
            <person name="Shoemaker D."/>
            <person name="Keller L."/>
        </authorList>
    </citation>
    <scope>NUCLEOTIDE SEQUENCE [LARGE SCALE GENOMIC DNA]</scope>
</reference>
<protein>
    <submittedName>
        <fullName evidence="1">Uncharacterized protein</fullName>
    </submittedName>
</protein>
<evidence type="ECO:0000313" key="1">
    <source>
        <dbReference type="EMBL" id="EFZ15949.1"/>
    </source>
</evidence>
<dbReference type="HOGENOM" id="CLU_115571_1_1_1"/>
<organism>
    <name type="scientific">Solenopsis invicta</name>
    <name type="common">Red imported fire ant</name>
    <name type="synonym">Solenopsis wagneri</name>
    <dbReference type="NCBI Taxonomy" id="13686"/>
    <lineage>
        <taxon>Eukaryota</taxon>
        <taxon>Metazoa</taxon>
        <taxon>Ecdysozoa</taxon>
        <taxon>Arthropoda</taxon>
        <taxon>Hexapoda</taxon>
        <taxon>Insecta</taxon>
        <taxon>Pterygota</taxon>
        <taxon>Neoptera</taxon>
        <taxon>Endopterygota</taxon>
        <taxon>Hymenoptera</taxon>
        <taxon>Apocrita</taxon>
        <taxon>Aculeata</taxon>
        <taxon>Formicoidea</taxon>
        <taxon>Formicidae</taxon>
        <taxon>Myrmicinae</taxon>
        <taxon>Solenopsis</taxon>
    </lineage>
</organism>
<name>E9IU05_SOLIN</name>
<dbReference type="AlphaFoldDB" id="E9IU05"/>
<feature type="non-terminal residue" evidence="1">
    <location>
        <position position="127"/>
    </location>
</feature>
<accession>E9IU05</accession>
<proteinExistence type="predicted"/>
<sequence length="127" mass="15251">MSNENTNDIVEEEGLQYVAEYAAYRFKKKYPHLRERTGTINNLQKQAGLICPPIQLLRMSRLVNRCFKEFHGDYFSKEDFVIQKIVALVKKDDEYNEYIPEEVLQCLVRTRTYIRVRDIREHKRAYT</sequence>
<gene>
    <name evidence="1" type="ORF">SINV_02286</name>
</gene>
<dbReference type="EMBL" id="GL765818">
    <property type="protein sequence ID" value="EFZ15949.1"/>
    <property type="molecule type" value="Genomic_DNA"/>
</dbReference>